<sequence length="193" mass="22793">MEHILTENYLRATISMSDNLDIKLLMPFVNEVEQIHLRDTLGDKAFNELKFRWDGKSLDTNEKHLVSVYIKPYMAWKVLYEALPWITTQLRNKGVVQQDSENNVKVDDMAKINLLLRKADEKSAAFEKRLKDYLVNFAGEYTDGTNIFYYYTHYSSKLIMPNYDDPGKTYGPVDGYSQPGYQTDYWRRYWGLR</sequence>
<accession>A0A6J7W9D3</accession>
<gene>
    <name evidence="1" type="ORF">UFOVP163_8</name>
</gene>
<protein>
    <submittedName>
        <fullName evidence="1">Uncharacterized protein</fullName>
    </submittedName>
</protein>
<dbReference type="EMBL" id="LR798208">
    <property type="protein sequence ID" value="CAB5187152.1"/>
    <property type="molecule type" value="Genomic_DNA"/>
</dbReference>
<reference evidence="1" key="1">
    <citation type="submission" date="2020-05" db="EMBL/GenBank/DDBJ databases">
        <authorList>
            <person name="Chiriac C."/>
            <person name="Salcher M."/>
            <person name="Ghai R."/>
            <person name="Kavagutti S V."/>
        </authorList>
    </citation>
    <scope>NUCLEOTIDE SEQUENCE</scope>
</reference>
<dbReference type="Pfam" id="PF20459">
    <property type="entry name" value="DUF6712"/>
    <property type="match status" value="1"/>
</dbReference>
<organism evidence="1">
    <name type="scientific">uncultured Caudovirales phage</name>
    <dbReference type="NCBI Taxonomy" id="2100421"/>
    <lineage>
        <taxon>Viruses</taxon>
        <taxon>Duplodnaviria</taxon>
        <taxon>Heunggongvirae</taxon>
        <taxon>Uroviricota</taxon>
        <taxon>Caudoviricetes</taxon>
        <taxon>Peduoviridae</taxon>
        <taxon>Maltschvirus</taxon>
        <taxon>Maltschvirus maltsch</taxon>
    </lineage>
</organism>
<proteinExistence type="predicted"/>
<dbReference type="InterPro" id="IPR046558">
    <property type="entry name" value="DUF6712"/>
</dbReference>
<evidence type="ECO:0000313" key="1">
    <source>
        <dbReference type="EMBL" id="CAB5187152.1"/>
    </source>
</evidence>
<name>A0A6J7W9D3_9CAUD</name>